<dbReference type="InterPro" id="IPR037844">
    <property type="entry name" value="PH_ASAP"/>
</dbReference>
<dbReference type="CDD" id="cd07604">
    <property type="entry name" value="BAR_ASAPs"/>
    <property type="match status" value="1"/>
</dbReference>
<dbReference type="InterPro" id="IPR036028">
    <property type="entry name" value="SH3-like_dom_sf"/>
</dbReference>
<keyword evidence="6" id="KW-0472">Membrane</keyword>
<keyword evidence="5" id="KW-0963">Cytoplasm</keyword>
<sequence length="1048" mass="114102">MQMTVEEFVAETLDDHNSPTTSQFVNKINDCRQTVANLEESLDFDRDGLSKLKKAIKAVYNSGTTHVDNELYLSKALEKLGSHAMSREGEPDIGAAFIKFSIVAREVSSLMKTLMQSLHNIIMFPVENLLKGDLRGVKGDLKRPFDKAYSDYERKLGKIEKEKKAIAKEAGMIRTEMTGADLAEEMEKERRCFQLHMCDYLLRVNEVKTRKGVELLQHLVEFYHAQNSFFQDGIKTIGHFQQYVNELSAKLQTMKAKQDEERKKLLELKNTLKNCTPSLASANATLDSTLSSHGVGGSSAGLGGLGGLASGGLGGQSADGSASNVHNTTQSGYSLHQLQGNQHYGTTKTGYLSKKSDGKMRRVWQKRRCEVADGGFLSIYHSDESKPPTRLNLLTCQLKLPYQNQGDERQRCFDLVSYNRTYHFQAEDDADLEAWKAVLLNVKEGALRRAFSDSAGGAELREQITRQVQSLPGNDRCVDCGSTKDVTWLATNFGIITCIECSGVHREMGVHISRIQSLTLDNLGTSQLLLARVMGNHAFNEVMEATIGSIPRPTQASNMDERSEFIRAKYMDKEFVLKTCSSMQDLLQDTEQAIQARSIHQLLQSFAEGVDFSLPLPSCQSTGETALHVAIKQVKRKGSVKIHRQGVKPLVLPGYEDGTSLHLVDFLVQNGGGCADVANVEGCTPLHTAVQLRQTECIKLLLKSGARYVARNAEGKTAADIAREKGYDKCLELIEHAAENKKSLFENVNLDFGSLQAPGLADDGSTDFSDDEYADEKLSEWRTRGSRPSSVISTDLLRAESPLSRKKVPQGGGSGAHSHTPGSVKKRVAPNPPQLQLLATSTPGKHNRSPSDPMFTPGQLSCSTPASSTTSVSSTATGQGLHGGQSGSSAQSGPHKRNLSMDVGGGSGGSTVGGPSLLDEITSTLGRTAVAGQGTQVQRPKFPPPPKPPINGAKPESIIIGGAPVSTTKTTTTSIGMNPSSTTNSQVRRCRALYNCRADADDELSFKEGDIILITKEKTEDEDWMEGMLQNGNGKKALFPVSFVDMID</sequence>
<name>A0A7M7J1R5_VARDE</name>
<dbReference type="InterPro" id="IPR027267">
    <property type="entry name" value="AH/BAR_dom_sf"/>
</dbReference>
<dbReference type="SUPFAM" id="SSF103657">
    <property type="entry name" value="BAR/IMD domain-like"/>
    <property type="match status" value="1"/>
</dbReference>
<feature type="compositionally biased region" description="Low complexity" evidence="17">
    <location>
        <begin position="861"/>
        <end position="879"/>
    </location>
</feature>
<keyword evidence="12" id="KW-1053">Target membrane</keyword>
<evidence type="ECO:0000256" key="8">
    <source>
        <dbReference type="ARBA" id="ARBA00022737"/>
    </source>
</evidence>
<dbReference type="GO" id="GO:0044218">
    <property type="term" value="C:other organism cell membrane"/>
    <property type="evidence" value="ECO:0007669"/>
    <property type="project" value="UniProtKB-KW"/>
</dbReference>
<dbReference type="PROSITE" id="PS50297">
    <property type="entry name" value="ANK_REP_REGION"/>
    <property type="match status" value="1"/>
</dbReference>
<dbReference type="InParanoid" id="A0A7M7J1R5"/>
<evidence type="ECO:0000313" key="21">
    <source>
        <dbReference type="EnsemblMetazoa" id="XP_022644739"/>
    </source>
</evidence>
<dbReference type="SUPFAM" id="SSF57863">
    <property type="entry name" value="ArfGap/RecO-like zinc finger"/>
    <property type="match status" value="1"/>
</dbReference>
<dbReference type="Pfam" id="PF16746">
    <property type="entry name" value="BAR_3"/>
    <property type="match status" value="1"/>
</dbReference>
<dbReference type="Pfam" id="PF01412">
    <property type="entry name" value="ArfGap"/>
    <property type="match status" value="1"/>
</dbReference>
<dbReference type="Gene3D" id="1.20.1270.60">
    <property type="entry name" value="Arfaptin homology (AH) domain/BAR domain"/>
    <property type="match status" value="1"/>
</dbReference>
<evidence type="ECO:0000256" key="6">
    <source>
        <dbReference type="ARBA" id="ARBA00022537"/>
    </source>
</evidence>
<proteinExistence type="predicted"/>
<evidence type="ECO:0000256" key="2">
    <source>
        <dbReference type="ARBA" id="ARBA00004496"/>
    </source>
</evidence>
<feature type="domain" description="SH3" evidence="18">
    <location>
        <begin position="985"/>
        <end position="1048"/>
    </location>
</feature>
<dbReference type="CDD" id="cd13251">
    <property type="entry name" value="PH_ASAP"/>
    <property type="match status" value="1"/>
</dbReference>
<dbReference type="Gene3D" id="1.25.40.20">
    <property type="entry name" value="Ankyrin repeat-containing domain"/>
    <property type="match status" value="1"/>
</dbReference>
<keyword evidence="10" id="KW-0528">Neurotoxin</keyword>
<feature type="domain" description="PH" evidence="19">
    <location>
        <begin position="345"/>
        <end position="444"/>
    </location>
</feature>
<dbReference type="InterPro" id="IPR001164">
    <property type="entry name" value="ArfGAP_dom"/>
</dbReference>
<dbReference type="FunCoup" id="A0A7M7J1R5">
    <property type="interactions" value="1304"/>
</dbReference>
<keyword evidence="3 14" id="KW-0728">SH3 domain</keyword>
<evidence type="ECO:0000256" key="7">
    <source>
        <dbReference type="ARBA" id="ARBA00022723"/>
    </source>
</evidence>
<evidence type="ECO:0000256" key="10">
    <source>
        <dbReference type="ARBA" id="ARBA00023028"/>
    </source>
</evidence>
<evidence type="ECO:0000256" key="9">
    <source>
        <dbReference type="ARBA" id="ARBA00022833"/>
    </source>
</evidence>
<dbReference type="Pfam" id="PF12796">
    <property type="entry name" value="Ank_2"/>
    <property type="match status" value="1"/>
</dbReference>
<evidence type="ECO:0000256" key="17">
    <source>
        <dbReference type="SAM" id="MobiDB-lite"/>
    </source>
</evidence>
<keyword evidence="11 13" id="KW-0040">ANK repeat</keyword>
<dbReference type="InterPro" id="IPR043593">
    <property type="entry name" value="ASAP"/>
</dbReference>
<dbReference type="InterPro" id="IPR036770">
    <property type="entry name" value="Ankyrin_rpt-contain_sf"/>
</dbReference>
<dbReference type="GO" id="GO:0005737">
    <property type="term" value="C:cytoplasm"/>
    <property type="evidence" value="ECO:0007669"/>
    <property type="project" value="UniProtKB-SubCell"/>
</dbReference>
<reference evidence="21" key="1">
    <citation type="submission" date="2021-01" db="UniProtKB">
        <authorList>
            <consortium name="EnsemblMetazoa"/>
        </authorList>
    </citation>
    <scope>IDENTIFICATION</scope>
</reference>
<evidence type="ECO:0000256" key="14">
    <source>
        <dbReference type="PROSITE-ProRule" id="PRU00192"/>
    </source>
</evidence>
<dbReference type="PANTHER" id="PTHR45854:SF3">
    <property type="entry name" value="ARFGAP WITH SH3 DOMAIN, ANK REPEAT AND PH DOMAIN-CONTAINING PROTEIN"/>
    <property type="match status" value="1"/>
</dbReference>
<protein>
    <submittedName>
        <fullName evidence="21">Uncharacterized protein</fullName>
    </submittedName>
</protein>
<accession>A0A7M7J1R5</accession>
<dbReference type="InterPro" id="IPR038508">
    <property type="entry name" value="ArfGAP_dom_sf"/>
</dbReference>
<dbReference type="Gene3D" id="2.30.30.40">
    <property type="entry name" value="SH3 Domains"/>
    <property type="match status" value="1"/>
</dbReference>
<dbReference type="Proteomes" id="UP000594260">
    <property type="component" value="Unplaced"/>
</dbReference>
<dbReference type="InterPro" id="IPR037278">
    <property type="entry name" value="ARFGAP/RecO"/>
</dbReference>
<evidence type="ECO:0000256" key="13">
    <source>
        <dbReference type="PROSITE-ProRule" id="PRU00023"/>
    </source>
</evidence>
<evidence type="ECO:0000256" key="15">
    <source>
        <dbReference type="PROSITE-ProRule" id="PRU00288"/>
    </source>
</evidence>
<evidence type="ECO:0000256" key="12">
    <source>
        <dbReference type="ARBA" id="ARBA00023298"/>
    </source>
</evidence>
<evidence type="ECO:0000256" key="11">
    <source>
        <dbReference type="ARBA" id="ARBA00023043"/>
    </source>
</evidence>
<keyword evidence="15" id="KW-0863">Zinc-finger</keyword>
<comment type="subcellular location">
    <subcellularLocation>
        <location evidence="2">Cytoplasm</location>
    </subcellularLocation>
    <subcellularLocation>
        <location evidence="1">Target cell membrane</location>
    </subcellularLocation>
</comment>
<evidence type="ECO:0000259" key="20">
    <source>
        <dbReference type="PROSITE" id="PS50115"/>
    </source>
</evidence>
<dbReference type="CTD" id="35783"/>
<evidence type="ECO:0000256" key="16">
    <source>
        <dbReference type="SAM" id="Coils"/>
    </source>
</evidence>
<evidence type="ECO:0000256" key="3">
    <source>
        <dbReference type="ARBA" id="ARBA00022443"/>
    </source>
</evidence>
<dbReference type="Pfam" id="PF14604">
    <property type="entry name" value="SH3_9"/>
    <property type="match status" value="1"/>
</dbReference>
<evidence type="ECO:0000256" key="5">
    <source>
        <dbReference type="ARBA" id="ARBA00022490"/>
    </source>
</evidence>
<dbReference type="OrthoDB" id="435430at2759"/>
<dbReference type="InterPro" id="IPR001849">
    <property type="entry name" value="PH_domain"/>
</dbReference>
<dbReference type="SMART" id="SM00105">
    <property type="entry name" value="ArfGap"/>
    <property type="match status" value="1"/>
</dbReference>
<evidence type="ECO:0000259" key="18">
    <source>
        <dbReference type="PROSITE" id="PS50002"/>
    </source>
</evidence>
<keyword evidence="16" id="KW-0175">Coiled coil</keyword>
<dbReference type="RefSeq" id="XP_022644739.1">
    <property type="nucleotide sequence ID" value="XM_022789004.1"/>
</dbReference>
<keyword evidence="6" id="KW-1052">Target cell membrane</keyword>
<dbReference type="SMART" id="SM00326">
    <property type="entry name" value="SH3"/>
    <property type="match status" value="1"/>
</dbReference>
<dbReference type="SMART" id="SM00233">
    <property type="entry name" value="PH"/>
    <property type="match status" value="1"/>
</dbReference>
<dbReference type="GO" id="GO:0008270">
    <property type="term" value="F:zinc ion binding"/>
    <property type="evidence" value="ECO:0007669"/>
    <property type="project" value="UniProtKB-KW"/>
</dbReference>
<dbReference type="SMART" id="SM00248">
    <property type="entry name" value="ANK"/>
    <property type="match status" value="2"/>
</dbReference>
<dbReference type="SUPFAM" id="SSF50729">
    <property type="entry name" value="PH domain-like"/>
    <property type="match status" value="1"/>
</dbReference>
<dbReference type="PROSITE" id="PS50002">
    <property type="entry name" value="SH3"/>
    <property type="match status" value="1"/>
</dbReference>
<dbReference type="AlphaFoldDB" id="A0A7M7J1R5"/>
<dbReference type="Pfam" id="PF00169">
    <property type="entry name" value="PH"/>
    <property type="match status" value="1"/>
</dbReference>
<dbReference type="OMA" id="ILMKMEC"/>
<dbReference type="EnsemblMetazoa" id="XM_022789004">
    <property type="protein sequence ID" value="XP_022644739"/>
    <property type="gene ID" value="LOC111243439"/>
</dbReference>
<feature type="region of interest" description="Disordered" evidence="17">
    <location>
        <begin position="779"/>
        <end position="918"/>
    </location>
</feature>
<dbReference type="InterPro" id="IPR002110">
    <property type="entry name" value="Ankyrin_rpt"/>
</dbReference>
<dbReference type="Gene3D" id="1.25.40.950">
    <property type="match status" value="1"/>
</dbReference>
<dbReference type="CDD" id="cd08834">
    <property type="entry name" value="ArfGap_ASAP"/>
    <property type="match status" value="1"/>
</dbReference>
<dbReference type="SUPFAM" id="SSF48403">
    <property type="entry name" value="Ankyrin repeat"/>
    <property type="match status" value="1"/>
</dbReference>
<dbReference type="InterPro" id="IPR001452">
    <property type="entry name" value="SH3_domain"/>
</dbReference>
<dbReference type="InterPro" id="IPR004148">
    <property type="entry name" value="BAR_dom"/>
</dbReference>
<dbReference type="FunFam" id="2.30.29.30:FF:000322">
    <property type="entry name" value="Uncharacterized protein, isoform B"/>
    <property type="match status" value="1"/>
</dbReference>
<dbReference type="GO" id="GO:0006887">
    <property type="term" value="P:exocytosis"/>
    <property type="evidence" value="ECO:0007669"/>
    <property type="project" value="UniProtKB-KW"/>
</dbReference>
<dbReference type="KEGG" id="vde:111243439"/>
<dbReference type="InterPro" id="IPR011993">
    <property type="entry name" value="PH-like_dom_sf"/>
</dbReference>
<dbReference type="Gene3D" id="1.10.220.150">
    <property type="entry name" value="Arf GTPase activating protein"/>
    <property type="match status" value="1"/>
</dbReference>
<dbReference type="SUPFAM" id="SSF50044">
    <property type="entry name" value="SH3-domain"/>
    <property type="match status" value="1"/>
</dbReference>
<feature type="coiled-coil region" evidence="16">
    <location>
        <begin position="244"/>
        <end position="271"/>
    </location>
</feature>
<dbReference type="GO" id="GO:0044231">
    <property type="term" value="C:host cell presynaptic membrane"/>
    <property type="evidence" value="ECO:0007669"/>
    <property type="project" value="UniProtKB-KW"/>
</dbReference>
<keyword evidence="10" id="KW-0800">Toxin</keyword>
<dbReference type="GeneID" id="111243439"/>
<dbReference type="PROSITE" id="PS50088">
    <property type="entry name" value="ANK_REPEAT"/>
    <property type="match status" value="1"/>
</dbReference>
<dbReference type="GO" id="GO:0005096">
    <property type="term" value="F:GTPase activator activity"/>
    <property type="evidence" value="ECO:0007669"/>
    <property type="project" value="InterPro"/>
</dbReference>
<keyword evidence="10" id="KW-0638">Presynaptic neurotoxin</keyword>
<keyword evidence="9" id="KW-0862">Zinc</keyword>
<dbReference type="Gene3D" id="2.30.29.30">
    <property type="entry name" value="Pleckstrin-homology domain (PH domain)/Phosphotyrosine-binding domain (PTB)"/>
    <property type="match status" value="1"/>
</dbReference>
<feature type="repeat" description="ANK" evidence="13">
    <location>
        <begin position="681"/>
        <end position="713"/>
    </location>
</feature>
<keyword evidence="4" id="KW-0268">Exocytosis</keyword>
<dbReference type="PRINTS" id="PR00405">
    <property type="entry name" value="REVINTRACTNG"/>
</dbReference>
<feature type="domain" description="Arf-GAP" evidence="20">
    <location>
        <begin position="462"/>
        <end position="583"/>
    </location>
</feature>
<dbReference type="PROSITE" id="PS50115">
    <property type="entry name" value="ARFGAP"/>
    <property type="match status" value="1"/>
</dbReference>
<dbReference type="PANTHER" id="PTHR45854">
    <property type="entry name" value="ASAP FAMILY MEMBER"/>
    <property type="match status" value="1"/>
</dbReference>
<organism evidence="21 22">
    <name type="scientific">Varroa destructor</name>
    <name type="common">Honeybee mite</name>
    <dbReference type="NCBI Taxonomy" id="109461"/>
    <lineage>
        <taxon>Eukaryota</taxon>
        <taxon>Metazoa</taxon>
        <taxon>Ecdysozoa</taxon>
        <taxon>Arthropoda</taxon>
        <taxon>Chelicerata</taxon>
        <taxon>Arachnida</taxon>
        <taxon>Acari</taxon>
        <taxon>Parasitiformes</taxon>
        <taxon>Mesostigmata</taxon>
        <taxon>Gamasina</taxon>
        <taxon>Dermanyssoidea</taxon>
        <taxon>Varroidae</taxon>
        <taxon>Varroa</taxon>
    </lineage>
</organism>
<evidence type="ECO:0000313" key="22">
    <source>
        <dbReference type="Proteomes" id="UP000594260"/>
    </source>
</evidence>
<dbReference type="PROSITE" id="PS50003">
    <property type="entry name" value="PH_DOMAIN"/>
    <property type="match status" value="1"/>
</dbReference>
<keyword evidence="8" id="KW-0677">Repeat</keyword>
<evidence type="ECO:0000259" key="19">
    <source>
        <dbReference type="PROSITE" id="PS50003"/>
    </source>
</evidence>
<feature type="compositionally biased region" description="Gly residues" evidence="17">
    <location>
        <begin position="903"/>
        <end position="912"/>
    </location>
</feature>
<keyword evidence="22" id="KW-1185">Reference proteome</keyword>
<evidence type="ECO:0000256" key="1">
    <source>
        <dbReference type="ARBA" id="ARBA00004175"/>
    </source>
</evidence>
<keyword evidence="7" id="KW-0479">Metal-binding</keyword>
<feature type="region of interest" description="Disordered" evidence="17">
    <location>
        <begin position="932"/>
        <end position="951"/>
    </location>
</feature>
<evidence type="ECO:0000256" key="4">
    <source>
        <dbReference type="ARBA" id="ARBA00022483"/>
    </source>
</evidence>